<dbReference type="SUPFAM" id="SSF50156">
    <property type="entry name" value="PDZ domain-like"/>
    <property type="match status" value="2"/>
</dbReference>
<dbReference type="NCBIfam" id="TIGR02037">
    <property type="entry name" value="degP_htrA_DO"/>
    <property type="match status" value="1"/>
</dbReference>
<evidence type="ECO:0000256" key="5">
    <source>
        <dbReference type="ARBA" id="ARBA00022825"/>
    </source>
</evidence>
<evidence type="ECO:0000259" key="10">
    <source>
        <dbReference type="PROSITE" id="PS50106"/>
    </source>
</evidence>
<keyword evidence="3" id="KW-0677">Repeat</keyword>
<dbReference type="InterPro" id="IPR001940">
    <property type="entry name" value="Peptidase_S1C"/>
</dbReference>
<dbReference type="SUPFAM" id="SSF50494">
    <property type="entry name" value="Trypsin-like serine proteases"/>
    <property type="match status" value="1"/>
</dbReference>
<dbReference type="Pfam" id="PF13180">
    <property type="entry name" value="PDZ_2"/>
    <property type="match status" value="1"/>
</dbReference>
<feature type="binding site" evidence="7">
    <location>
        <begin position="261"/>
        <end position="263"/>
    </location>
    <ligand>
        <name>substrate</name>
    </ligand>
</feature>
<organism evidence="11 12">
    <name type="scientific">Hoeflea halophila</name>
    <dbReference type="NCBI Taxonomy" id="714899"/>
    <lineage>
        <taxon>Bacteria</taxon>
        <taxon>Pseudomonadati</taxon>
        <taxon>Pseudomonadota</taxon>
        <taxon>Alphaproteobacteria</taxon>
        <taxon>Hyphomicrobiales</taxon>
        <taxon>Rhizobiaceae</taxon>
        <taxon>Hoeflea</taxon>
    </lineage>
</organism>
<dbReference type="InterPro" id="IPR001478">
    <property type="entry name" value="PDZ"/>
</dbReference>
<dbReference type="Gene3D" id="2.30.42.10">
    <property type="match status" value="2"/>
</dbReference>
<dbReference type="EMBL" id="OCPC01000006">
    <property type="protein sequence ID" value="SOE18635.1"/>
    <property type="molecule type" value="Genomic_DNA"/>
</dbReference>
<feature type="active site" description="Charge relay system" evidence="6">
    <location>
        <position position="263"/>
    </location>
</feature>
<evidence type="ECO:0000256" key="4">
    <source>
        <dbReference type="ARBA" id="ARBA00022801"/>
    </source>
</evidence>
<gene>
    <name evidence="11" type="ORF">SAMN05877838_3570</name>
</gene>
<evidence type="ECO:0000256" key="1">
    <source>
        <dbReference type="ARBA" id="ARBA00022670"/>
    </source>
</evidence>
<dbReference type="InterPro" id="IPR036034">
    <property type="entry name" value="PDZ_sf"/>
</dbReference>
<dbReference type="InterPro" id="IPR011782">
    <property type="entry name" value="Pept_S1C_Do"/>
</dbReference>
<feature type="domain" description="PDZ" evidence="10">
    <location>
        <begin position="334"/>
        <end position="377"/>
    </location>
</feature>
<feature type="region of interest" description="Disordered" evidence="8">
    <location>
        <begin position="57"/>
        <end position="84"/>
    </location>
</feature>
<name>A0A286IET4_9HYPH</name>
<dbReference type="PRINTS" id="PR00834">
    <property type="entry name" value="PROTEASES2C"/>
</dbReference>
<accession>A0A286IET4</accession>
<evidence type="ECO:0000313" key="11">
    <source>
        <dbReference type="EMBL" id="SOE18635.1"/>
    </source>
</evidence>
<feature type="binding site" evidence="7">
    <location>
        <position position="188"/>
    </location>
    <ligand>
        <name>substrate</name>
    </ligand>
</feature>
<dbReference type="Gene3D" id="2.40.10.120">
    <property type="match status" value="1"/>
</dbReference>
<feature type="binding site" evidence="7">
    <location>
        <position position="158"/>
    </location>
    <ligand>
        <name>substrate</name>
    </ligand>
</feature>
<keyword evidence="2 9" id="KW-0732">Signal</keyword>
<dbReference type="PANTHER" id="PTHR43343">
    <property type="entry name" value="PEPTIDASE S12"/>
    <property type="match status" value="1"/>
</dbReference>
<dbReference type="OrthoDB" id="7358927at2"/>
<feature type="region of interest" description="Disordered" evidence="8">
    <location>
        <begin position="410"/>
        <end position="430"/>
    </location>
</feature>
<keyword evidence="12" id="KW-1185">Reference proteome</keyword>
<dbReference type="Pfam" id="PF13365">
    <property type="entry name" value="Trypsin_2"/>
    <property type="match status" value="1"/>
</dbReference>
<evidence type="ECO:0000256" key="3">
    <source>
        <dbReference type="ARBA" id="ARBA00022737"/>
    </source>
</evidence>
<feature type="active site" description="Charge relay system" evidence="6">
    <location>
        <position position="158"/>
    </location>
</feature>
<dbReference type="GO" id="GO:0006508">
    <property type="term" value="P:proteolysis"/>
    <property type="evidence" value="ECO:0007669"/>
    <property type="project" value="UniProtKB-KW"/>
</dbReference>
<feature type="compositionally biased region" description="Basic and acidic residues" evidence="8">
    <location>
        <begin position="74"/>
        <end position="84"/>
    </location>
</feature>
<dbReference type="InterPro" id="IPR051201">
    <property type="entry name" value="Chloro_Bact_Ser_Proteases"/>
</dbReference>
<evidence type="ECO:0000313" key="12">
    <source>
        <dbReference type="Proteomes" id="UP000219465"/>
    </source>
</evidence>
<feature type="signal peptide" evidence="9">
    <location>
        <begin position="1"/>
        <end position="33"/>
    </location>
</feature>
<evidence type="ECO:0000256" key="7">
    <source>
        <dbReference type="PIRSR" id="PIRSR611782-2"/>
    </source>
</evidence>
<evidence type="ECO:0000256" key="8">
    <source>
        <dbReference type="SAM" id="MobiDB-lite"/>
    </source>
</evidence>
<keyword evidence="5" id="KW-0720">Serine protease</keyword>
<dbReference type="PROSITE" id="PS50106">
    <property type="entry name" value="PDZ"/>
    <property type="match status" value="1"/>
</dbReference>
<keyword evidence="1 11" id="KW-0645">Protease</keyword>
<dbReference type="AlphaFoldDB" id="A0A286IET4"/>
<dbReference type="GO" id="GO:0004252">
    <property type="term" value="F:serine-type endopeptidase activity"/>
    <property type="evidence" value="ECO:0007669"/>
    <property type="project" value="InterPro"/>
</dbReference>
<dbReference type="PANTHER" id="PTHR43343:SF3">
    <property type="entry name" value="PROTEASE DO-LIKE 8, CHLOROPLASTIC"/>
    <property type="match status" value="1"/>
</dbReference>
<feature type="compositionally biased region" description="Basic and acidic residues" evidence="8">
    <location>
        <begin position="414"/>
        <end position="423"/>
    </location>
</feature>
<feature type="active site" description="Charge relay system" evidence="6">
    <location>
        <position position="188"/>
    </location>
</feature>
<feature type="chain" id="PRO_5038705824" evidence="9">
    <location>
        <begin position="34"/>
        <end position="516"/>
    </location>
</feature>
<dbReference type="InterPro" id="IPR009003">
    <property type="entry name" value="Peptidase_S1_PA"/>
</dbReference>
<protein>
    <submittedName>
        <fullName evidence="11">Do/DeqQ family serine protease</fullName>
    </submittedName>
</protein>
<reference evidence="12" key="1">
    <citation type="submission" date="2017-08" db="EMBL/GenBank/DDBJ databases">
        <authorList>
            <person name="Varghese N."/>
            <person name="Submissions S."/>
        </authorList>
    </citation>
    <scope>NUCLEOTIDE SEQUENCE [LARGE SCALE GENOMIC DNA]</scope>
    <source>
        <strain evidence="12">KCTC 23107</strain>
    </source>
</reference>
<dbReference type="SMART" id="SM00228">
    <property type="entry name" value="PDZ"/>
    <property type="match status" value="2"/>
</dbReference>
<evidence type="ECO:0000256" key="9">
    <source>
        <dbReference type="SAM" id="SignalP"/>
    </source>
</evidence>
<evidence type="ECO:0000256" key="6">
    <source>
        <dbReference type="PIRSR" id="PIRSR611782-1"/>
    </source>
</evidence>
<sequence length="516" mass="54687">MIPDRSRLRALLLASLAVCVVATPLLVPATAQSKTEETVSDTIGKIFRDVFGGGAEEVAPADPAPELRPTQSIEPRREVPRSRADMMQSFSPLVKATAPAVVNVYADRLVQRSLSPFAGDPFFERFFGQRMPNRTEKQSALGSGVIIQRNGIVVTNNHVIEGADDVRVALADGREFQSRILLKDERFDLAILQIEGEGPFPIVEFGDTDNTEVGDIVLAIGNPFGVGQTVTSGIVSALARNSVGVSDFGSFIQTDAAINPGNSGGALIDMSGRLIGINSSIFSRSGGSNGIGFAIPANLVRAVAETAQSGGEIFEPPYIGAAFDPVTADIAEALGLSRAAGALVANVTEGGPAADAGLRIGDIVLGFNGRPIEHPDALGYRLATTAVGTKAQLDVLARGGRRTVEVTLQAPPEDDPRDRRILRGENPFSGASVSNITPRLANKMRLPQSLRGVIVTEVPARSLAGRYGFRPGDLIAVINGVEIANVDILEQLLSEGASFWRFEIVRGGQRIRQIIR</sequence>
<dbReference type="Proteomes" id="UP000219465">
    <property type="component" value="Unassembled WGS sequence"/>
</dbReference>
<keyword evidence="4" id="KW-0378">Hydrolase</keyword>
<dbReference type="RefSeq" id="WP_097109112.1">
    <property type="nucleotide sequence ID" value="NZ_OCPC01000006.1"/>
</dbReference>
<evidence type="ECO:0000256" key="2">
    <source>
        <dbReference type="ARBA" id="ARBA00022729"/>
    </source>
</evidence>
<proteinExistence type="predicted"/>